<reference evidence="2" key="2">
    <citation type="journal article" date="2023" name="IMA Fungus">
        <title>Comparative genomic study of the Penicillium genus elucidates a diverse pangenome and 15 lateral gene transfer events.</title>
        <authorList>
            <person name="Petersen C."/>
            <person name="Sorensen T."/>
            <person name="Nielsen M.R."/>
            <person name="Sondergaard T.E."/>
            <person name="Sorensen J.L."/>
            <person name="Fitzpatrick D.A."/>
            <person name="Frisvad J.C."/>
            <person name="Nielsen K.L."/>
        </authorList>
    </citation>
    <scope>NUCLEOTIDE SEQUENCE</scope>
    <source>
        <strain evidence="2">IBT 34128</strain>
    </source>
</reference>
<name>A0A9W9KH45_9EURO</name>
<evidence type="ECO:0000313" key="3">
    <source>
        <dbReference type="Proteomes" id="UP001141434"/>
    </source>
</evidence>
<evidence type="ECO:0000313" key="2">
    <source>
        <dbReference type="EMBL" id="KAJ5105676.1"/>
    </source>
</evidence>
<dbReference type="EMBL" id="JAPMSZ010000004">
    <property type="protein sequence ID" value="KAJ5105676.1"/>
    <property type="molecule type" value="Genomic_DNA"/>
</dbReference>
<proteinExistence type="predicted"/>
<accession>A0A9W9KH45</accession>
<keyword evidence="3" id="KW-1185">Reference proteome</keyword>
<feature type="chain" id="PRO_5040927804" evidence="1">
    <location>
        <begin position="21"/>
        <end position="109"/>
    </location>
</feature>
<keyword evidence="1" id="KW-0732">Signal</keyword>
<dbReference type="Proteomes" id="UP001141434">
    <property type="component" value="Unassembled WGS sequence"/>
</dbReference>
<feature type="signal peptide" evidence="1">
    <location>
        <begin position="1"/>
        <end position="20"/>
    </location>
</feature>
<evidence type="ECO:0000256" key="1">
    <source>
        <dbReference type="SAM" id="SignalP"/>
    </source>
</evidence>
<sequence length="109" mass="11435">MKLHVALGTVCLAMGTLVTADSVFSPGCTQIPVDEGTAFGCWSTCSPDNDGSGNGKRNQGSTTWREGNPWCYLKKPNGPVVSCSSKSECDDSTLECLNKEDNSKHGGCG</sequence>
<dbReference type="AlphaFoldDB" id="A0A9W9KH45"/>
<reference evidence="2" key="1">
    <citation type="submission" date="2022-11" db="EMBL/GenBank/DDBJ databases">
        <authorList>
            <person name="Petersen C."/>
        </authorList>
    </citation>
    <scope>NUCLEOTIDE SEQUENCE</scope>
    <source>
        <strain evidence="2">IBT 34128</strain>
    </source>
</reference>
<protein>
    <submittedName>
        <fullName evidence="2">Uncharacterized protein</fullName>
    </submittedName>
</protein>
<comment type="caution">
    <text evidence="2">The sequence shown here is derived from an EMBL/GenBank/DDBJ whole genome shotgun (WGS) entry which is preliminary data.</text>
</comment>
<organism evidence="2 3">
    <name type="scientific">Penicillium alfredii</name>
    <dbReference type="NCBI Taxonomy" id="1506179"/>
    <lineage>
        <taxon>Eukaryota</taxon>
        <taxon>Fungi</taxon>
        <taxon>Dikarya</taxon>
        <taxon>Ascomycota</taxon>
        <taxon>Pezizomycotina</taxon>
        <taxon>Eurotiomycetes</taxon>
        <taxon>Eurotiomycetidae</taxon>
        <taxon>Eurotiales</taxon>
        <taxon>Aspergillaceae</taxon>
        <taxon>Penicillium</taxon>
    </lineage>
</organism>
<dbReference type="GeneID" id="81392773"/>
<dbReference type="RefSeq" id="XP_056514672.1">
    <property type="nucleotide sequence ID" value="XM_056653605.1"/>
</dbReference>
<gene>
    <name evidence="2" type="ORF">NUU61_003023</name>
</gene>